<evidence type="ECO:0000313" key="3">
    <source>
        <dbReference type="Proteomes" id="UP001163266"/>
    </source>
</evidence>
<organism evidence="2 3">
    <name type="scientific">Caldimonas aquatica</name>
    <dbReference type="NCBI Taxonomy" id="376175"/>
    <lineage>
        <taxon>Bacteria</taxon>
        <taxon>Pseudomonadati</taxon>
        <taxon>Pseudomonadota</taxon>
        <taxon>Betaproteobacteria</taxon>
        <taxon>Burkholderiales</taxon>
        <taxon>Sphaerotilaceae</taxon>
        <taxon>Caldimonas</taxon>
    </lineage>
</organism>
<protein>
    <recommendedName>
        <fullName evidence="4">SGNH/GDSL hydrolase family protein</fullName>
    </recommendedName>
</protein>
<keyword evidence="3" id="KW-1185">Reference proteome</keyword>
<keyword evidence="1" id="KW-0732">Signal</keyword>
<dbReference type="PROSITE" id="PS51257">
    <property type="entry name" value="PROKAR_LIPOPROTEIN"/>
    <property type="match status" value="1"/>
</dbReference>
<name>A0ABY6MQR2_9BURK</name>
<gene>
    <name evidence="2" type="ORF">OMP39_11750</name>
</gene>
<evidence type="ECO:0000256" key="1">
    <source>
        <dbReference type="SAM" id="SignalP"/>
    </source>
</evidence>
<dbReference type="InterPro" id="IPR036514">
    <property type="entry name" value="SGNH_hydro_sf"/>
</dbReference>
<evidence type="ECO:0008006" key="4">
    <source>
        <dbReference type="Google" id="ProtNLM"/>
    </source>
</evidence>
<dbReference type="RefSeq" id="WP_264891906.1">
    <property type="nucleotide sequence ID" value="NZ_CP110257.1"/>
</dbReference>
<evidence type="ECO:0000313" key="2">
    <source>
        <dbReference type="EMBL" id="UZD54337.1"/>
    </source>
</evidence>
<feature type="chain" id="PRO_5047351530" description="SGNH/GDSL hydrolase family protein" evidence="1">
    <location>
        <begin position="24"/>
        <end position="334"/>
    </location>
</feature>
<proteinExistence type="predicted"/>
<accession>A0ABY6MQR2</accession>
<reference evidence="2" key="1">
    <citation type="submission" date="2022-10" db="EMBL/GenBank/DDBJ databases">
        <title>Complete genome sequence of Schlegelella aquatica LMG 23380.</title>
        <authorList>
            <person name="Musilova J."/>
            <person name="Kourilova X."/>
            <person name="Bezdicek M."/>
            <person name="Hermankova K."/>
            <person name="Obruca S."/>
            <person name="Sedlar K."/>
        </authorList>
    </citation>
    <scope>NUCLEOTIDE SEQUENCE</scope>
    <source>
        <strain evidence="2">LMG 23380</strain>
    </source>
</reference>
<dbReference type="Proteomes" id="UP001163266">
    <property type="component" value="Chromosome"/>
</dbReference>
<dbReference type="EMBL" id="CP110257">
    <property type="protein sequence ID" value="UZD54337.1"/>
    <property type="molecule type" value="Genomic_DNA"/>
</dbReference>
<sequence>MPLVSFRPFRLAPLLAAAGALLAAGCGGDVYQRFEPQRILSLGDEYSYIGTGPDDDPGARYTVDALNSDGSRNCAHDRYWLWNQRVAARYGRAFAECPVPGYLSDGSTRALARERTTVNMLASQLDAVGGVKDKDLLLVFVGANDVWDIYGDPSAQVPPPDLKGYCAGEGEGDNKGPTVPEQQAACARGQALAEQLLAWTKVGARVVVLDLPYQGTTPQAASEDRARLNSLTEAFNKGLRFNLPDNSRYIALVQANNRVELAQKTENSPYPFRNRTEAVCTTVSAKDCTTATVKIADASSNGYEYVFAAERYLSPTMNRLIGDLAADRARNQPF</sequence>
<feature type="signal peptide" evidence="1">
    <location>
        <begin position="1"/>
        <end position="23"/>
    </location>
</feature>
<dbReference type="Gene3D" id="3.40.50.1110">
    <property type="entry name" value="SGNH hydrolase"/>
    <property type="match status" value="1"/>
</dbReference>